<proteinExistence type="predicted"/>
<sequence length="22" mass="2579">MSRHSIGKARIPCKTMLRHGIW</sequence>
<keyword evidence="2" id="KW-1185">Reference proteome</keyword>
<dbReference type="EMBL" id="JRRC01106238">
    <property type="protein sequence ID" value="KHF99984.1"/>
    <property type="molecule type" value="Genomic_DNA"/>
</dbReference>
<evidence type="ECO:0000313" key="1">
    <source>
        <dbReference type="EMBL" id="KHF99984.1"/>
    </source>
</evidence>
<dbReference type="Proteomes" id="UP000032142">
    <property type="component" value="Unassembled WGS sequence"/>
</dbReference>
<organism evidence="1 2">
    <name type="scientific">Gossypium arboreum</name>
    <name type="common">Tree cotton</name>
    <name type="synonym">Gossypium nanking</name>
    <dbReference type="NCBI Taxonomy" id="29729"/>
    <lineage>
        <taxon>Eukaryota</taxon>
        <taxon>Viridiplantae</taxon>
        <taxon>Streptophyta</taxon>
        <taxon>Embryophyta</taxon>
        <taxon>Tracheophyta</taxon>
        <taxon>Spermatophyta</taxon>
        <taxon>Magnoliopsida</taxon>
        <taxon>eudicotyledons</taxon>
        <taxon>Gunneridae</taxon>
        <taxon>Pentapetalae</taxon>
        <taxon>rosids</taxon>
        <taxon>malvids</taxon>
        <taxon>Malvales</taxon>
        <taxon>Malvaceae</taxon>
        <taxon>Malvoideae</taxon>
        <taxon>Gossypium</taxon>
    </lineage>
</organism>
<reference evidence="2" key="1">
    <citation type="submission" date="2014-09" db="EMBL/GenBank/DDBJ databases">
        <authorList>
            <person name="Mudge J."/>
            <person name="Ramaraj T."/>
            <person name="Lindquist I.E."/>
            <person name="Bharti A.K."/>
            <person name="Sundararajan A."/>
            <person name="Cameron C.T."/>
            <person name="Woodward J.E."/>
            <person name="May G.D."/>
            <person name="Brubaker C."/>
            <person name="Broadhvest J."/>
            <person name="Wilkins T.A."/>
        </authorList>
    </citation>
    <scope>NUCLEOTIDE SEQUENCE</scope>
    <source>
        <strain evidence="2">cv. AKA8401</strain>
    </source>
</reference>
<dbReference type="AlphaFoldDB" id="A0A0B0MGS2"/>
<name>A0A0B0MGS2_GOSAR</name>
<gene>
    <name evidence="1" type="ORF">F383_38742</name>
</gene>
<accession>A0A0B0MGS2</accession>
<protein>
    <submittedName>
        <fullName evidence="1">Uncharacterized protein</fullName>
    </submittedName>
</protein>
<evidence type="ECO:0000313" key="2">
    <source>
        <dbReference type="Proteomes" id="UP000032142"/>
    </source>
</evidence>
<comment type="caution">
    <text evidence="1">The sequence shown here is derived from an EMBL/GenBank/DDBJ whole genome shotgun (WGS) entry which is preliminary data.</text>
</comment>